<dbReference type="EMBL" id="JAKMXF010000353">
    <property type="protein sequence ID" value="KAI6646804.1"/>
    <property type="molecule type" value="Genomic_DNA"/>
</dbReference>
<gene>
    <name evidence="3" type="ORF">LOD99_9203</name>
</gene>
<feature type="repeat" description="NHL" evidence="2">
    <location>
        <begin position="226"/>
        <end position="269"/>
    </location>
</feature>
<dbReference type="GO" id="GO:0000209">
    <property type="term" value="P:protein polyubiquitination"/>
    <property type="evidence" value="ECO:0007669"/>
    <property type="project" value="TreeGrafter"/>
</dbReference>
<sequence>MAARYPELEAPLVMDPTEASINNTFDRLVLCLNDRRVQLINEFRQKQKDRQAAETVRINSLEELSNAKTNLQAGMKQNLLHSTRENIMKDIETKIKQLEVKVKETEVLFDCNAQKLEEAISVLGQLVEREIISTPNYPALLQPSISVGERLIARGIAYDETSQRIYVAGGYGSICVFSIRGEFINRFCEGQVHAPSGIAISGEDVYITDTWQHCIFRYKLPNFNLITKVGETGSGKREFDYPNSITIAPNKDVFITDTYNNRVVVMTPQLKHKQYITHSTMTEPSALKFLDNKVYVLSFTDNPCLHVFNSTGEKLRSFISWGKQGNEQVRGCYSFCFDKKQNIIMGDCYAANIKVFSQEGSLLHTLGDTQEEDKRITPWSIVVTNDNKIICTSSYTKFRLHIFC</sequence>
<keyword evidence="4" id="KW-1185">Reference proteome</keyword>
<dbReference type="AlphaFoldDB" id="A0AAV7JEH4"/>
<comment type="caution">
    <text evidence="3">The sequence shown here is derived from an EMBL/GenBank/DDBJ whole genome shotgun (WGS) entry which is preliminary data.</text>
</comment>
<dbReference type="GO" id="GO:0043161">
    <property type="term" value="P:proteasome-mediated ubiquitin-dependent protein catabolic process"/>
    <property type="evidence" value="ECO:0007669"/>
    <property type="project" value="TreeGrafter"/>
</dbReference>
<dbReference type="Gene3D" id="2.120.10.30">
    <property type="entry name" value="TolB, C-terminal domain"/>
    <property type="match status" value="2"/>
</dbReference>
<dbReference type="GO" id="GO:0008270">
    <property type="term" value="F:zinc ion binding"/>
    <property type="evidence" value="ECO:0007669"/>
    <property type="project" value="UniProtKB-KW"/>
</dbReference>
<dbReference type="InterPro" id="IPR050952">
    <property type="entry name" value="TRIM-NHL_E3_ligases"/>
</dbReference>
<dbReference type="PROSITE" id="PS51125">
    <property type="entry name" value="NHL"/>
    <property type="match status" value="1"/>
</dbReference>
<dbReference type="Pfam" id="PF01436">
    <property type="entry name" value="NHL"/>
    <property type="match status" value="1"/>
</dbReference>
<dbReference type="PANTHER" id="PTHR24104:SF25">
    <property type="entry name" value="PROTEIN LIN-41"/>
    <property type="match status" value="1"/>
</dbReference>
<organism evidence="3 4">
    <name type="scientific">Oopsacas minuta</name>
    <dbReference type="NCBI Taxonomy" id="111878"/>
    <lineage>
        <taxon>Eukaryota</taxon>
        <taxon>Metazoa</taxon>
        <taxon>Porifera</taxon>
        <taxon>Hexactinellida</taxon>
        <taxon>Hexasterophora</taxon>
        <taxon>Lyssacinosida</taxon>
        <taxon>Leucopsacidae</taxon>
        <taxon>Oopsacas</taxon>
    </lineage>
</organism>
<proteinExistence type="predicted"/>
<evidence type="ECO:0000256" key="2">
    <source>
        <dbReference type="PROSITE-ProRule" id="PRU00504"/>
    </source>
</evidence>
<dbReference type="GO" id="GO:0061630">
    <property type="term" value="F:ubiquitin protein ligase activity"/>
    <property type="evidence" value="ECO:0007669"/>
    <property type="project" value="TreeGrafter"/>
</dbReference>
<dbReference type="CDD" id="cd05819">
    <property type="entry name" value="NHL"/>
    <property type="match status" value="1"/>
</dbReference>
<evidence type="ECO:0000313" key="4">
    <source>
        <dbReference type="Proteomes" id="UP001165289"/>
    </source>
</evidence>
<dbReference type="PANTHER" id="PTHR24104">
    <property type="entry name" value="E3 UBIQUITIN-PROTEIN LIGASE NHLRC1-RELATED"/>
    <property type="match status" value="1"/>
</dbReference>
<keyword evidence="1" id="KW-0677">Repeat</keyword>
<evidence type="ECO:0000256" key="1">
    <source>
        <dbReference type="ARBA" id="ARBA00022737"/>
    </source>
</evidence>
<dbReference type="InterPro" id="IPR001258">
    <property type="entry name" value="NHL_repeat"/>
</dbReference>
<protein>
    <submittedName>
        <fullName evidence="3">RING finger protein nhl-1</fullName>
    </submittedName>
</protein>
<evidence type="ECO:0000313" key="3">
    <source>
        <dbReference type="EMBL" id="KAI6646804.1"/>
    </source>
</evidence>
<dbReference type="SUPFAM" id="SSF63829">
    <property type="entry name" value="Calcium-dependent phosphotriesterase"/>
    <property type="match status" value="1"/>
</dbReference>
<accession>A0AAV7JEH4</accession>
<dbReference type="Proteomes" id="UP001165289">
    <property type="component" value="Unassembled WGS sequence"/>
</dbReference>
<name>A0AAV7JEH4_9METZ</name>
<reference evidence="3 4" key="1">
    <citation type="journal article" date="2023" name="BMC Biol.">
        <title>The compact genome of the sponge Oopsacas minuta (Hexactinellida) is lacking key metazoan core genes.</title>
        <authorList>
            <person name="Santini S."/>
            <person name="Schenkelaars Q."/>
            <person name="Jourda C."/>
            <person name="Duchesne M."/>
            <person name="Belahbib H."/>
            <person name="Rocher C."/>
            <person name="Selva M."/>
            <person name="Riesgo A."/>
            <person name="Vervoort M."/>
            <person name="Leys S.P."/>
            <person name="Kodjabachian L."/>
            <person name="Le Bivic A."/>
            <person name="Borchiellini C."/>
            <person name="Claverie J.M."/>
            <person name="Renard E."/>
        </authorList>
    </citation>
    <scope>NUCLEOTIDE SEQUENCE [LARGE SCALE GENOMIC DNA]</scope>
    <source>
        <strain evidence="3">SPO-2</strain>
    </source>
</reference>
<dbReference type="InterPro" id="IPR011042">
    <property type="entry name" value="6-blade_b-propeller_TolB-like"/>
</dbReference>